<name>A0AAD7SDQ4_9TELE</name>
<dbReference type="Proteomes" id="UP001221898">
    <property type="component" value="Unassembled WGS sequence"/>
</dbReference>
<accession>A0AAD7SDQ4</accession>
<organism evidence="1 2">
    <name type="scientific">Aldrovandia affinis</name>
    <dbReference type="NCBI Taxonomy" id="143900"/>
    <lineage>
        <taxon>Eukaryota</taxon>
        <taxon>Metazoa</taxon>
        <taxon>Chordata</taxon>
        <taxon>Craniata</taxon>
        <taxon>Vertebrata</taxon>
        <taxon>Euteleostomi</taxon>
        <taxon>Actinopterygii</taxon>
        <taxon>Neopterygii</taxon>
        <taxon>Teleostei</taxon>
        <taxon>Notacanthiformes</taxon>
        <taxon>Halosauridae</taxon>
        <taxon>Aldrovandia</taxon>
    </lineage>
</organism>
<dbReference type="AlphaFoldDB" id="A0AAD7SDQ4"/>
<dbReference type="EMBL" id="JAINUG010000075">
    <property type="protein sequence ID" value="KAJ8400711.1"/>
    <property type="molecule type" value="Genomic_DNA"/>
</dbReference>
<proteinExistence type="predicted"/>
<sequence>MSVSFSIRRLNDPAESTPRRALISRPLHVPPCAFFRVNHAPLPRAPLGSLRPARVALSGGSSASLCSCVRSRALCGLPAFAEPLARFGSPLNRALRAVSLCVCEALAAWWRDPPGLYVASCTDRLRSAAVFRATVRSEGRA</sequence>
<comment type="caution">
    <text evidence="1">The sequence shown here is derived from an EMBL/GenBank/DDBJ whole genome shotgun (WGS) entry which is preliminary data.</text>
</comment>
<keyword evidence="2" id="KW-1185">Reference proteome</keyword>
<evidence type="ECO:0000313" key="2">
    <source>
        <dbReference type="Proteomes" id="UP001221898"/>
    </source>
</evidence>
<evidence type="ECO:0000313" key="1">
    <source>
        <dbReference type="EMBL" id="KAJ8400711.1"/>
    </source>
</evidence>
<reference evidence="1" key="1">
    <citation type="journal article" date="2023" name="Science">
        <title>Genome structures resolve the early diversification of teleost fishes.</title>
        <authorList>
            <person name="Parey E."/>
            <person name="Louis A."/>
            <person name="Montfort J."/>
            <person name="Bouchez O."/>
            <person name="Roques C."/>
            <person name="Iampietro C."/>
            <person name="Lluch J."/>
            <person name="Castinel A."/>
            <person name="Donnadieu C."/>
            <person name="Desvignes T."/>
            <person name="Floi Bucao C."/>
            <person name="Jouanno E."/>
            <person name="Wen M."/>
            <person name="Mejri S."/>
            <person name="Dirks R."/>
            <person name="Jansen H."/>
            <person name="Henkel C."/>
            <person name="Chen W.J."/>
            <person name="Zahm M."/>
            <person name="Cabau C."/>
            <person name="Klopp C."/>
            <person name="Thompson A.W."/>
            <person name="Robinson-Rechavi M."/>
            <person name="Braasch I."/>
            <person name="Lecointre G."/>
            <person name="Bobe J."/>
            <person name="Postlethwait J.H."/>
            <person name="Berthelot C."/>
            <person name="Roest Crollius H."/>
            <person name="Guiguen Y."/>
        </authorList>
    </citation>
    <scope>NUCLEOTIDE SEQUENCE</scope>
    <source>
        <strain evidence="1">NC1722</strain>
    </source>
</reference>
<gene>
    <name evidence="1" type="ORF">AAFF_G00394800</name>
</gene>
<protein>
    <submittedName>
        <fullName evidence="1">Uncharacterized protein</fullName>
    </submittedName>
</protein>